<keyword evidence="5 14" id="KW-0812">Transmembrane</keyword>
<evidence type="ECO:0000256" key="13">
    <source>
        <dbReference type="ARBA" id="ARBA00023180"/>
    </source>
</evidence>
<evidence type="ECO:0000256" key="3">
    <source>
        <dbReference type="ARBA" id="ARBA00022553"/>
    </source>
</evidence>
<dbReference type="GO" id="GO:0004674">
    <property type="term" value="F:protein serine/threonine kinase activity"/>
    <property type="evidence" value="ECO:0007669"/>
    <property type="project" value="UniProtKB-KW"/>
</dbReference>
<keyword evidence="2" id="KW-0723">Serine/threonine-protein kinase</keyword>
<evidence type="ECO:0000259" key="16">
    <source>
        <dbReference type="PROSITE" id="PS51473"/>
    </source>
</evidence>
<dbReference type="InterPro" id="IPR001245">
    <property type="entry name" value="Ser-Thr/Tyr_kinase_cat_dom"/>
</dbReference>
<evidence type="ECO:0000256" key="11">
    <source>
        <dbReference type="ARBA" id="ARBA00022989"/>
    </source>
</evidence>
<evidence type="ECO:0000256" key="4">
    <source>
        <dbReference type="ARBA" id="ARBA00022679"/>
    </source>
</evidence>
<dbReference type="PROSITE" id="PS00108">
    <property type="entry name" value="PROTEIN_KINASE_ST"/>
    <property type="match status" value="1"/>
</dbReference>
<evidence type="ECO:0000313" key="17">
    <source>
        <dbReference type="EMBL" id="KAK1300987.1"/>
    </source>
</evidence>
<dbReference type="CDD" id="cd23509">
    <property type="entry name" value="Gnk2-like"/>
    <property type="match status" value="2"/>
</dbReference>
<name>A0AAV9DI92_ACOCL</name>
<dbReference type="PANTHER" id="PTHR27002">
    <property type="entry name" value="RECEPTOR-LIKE SERINE/THREONINE-PROTEIN KINASE SD1-8"/>
    <property type="match status" value="1"/>
</dbReference>
<evidence type="ECO:0000256" key="1">
    <source>
        <dbReference type="ARBA" id="ARBA00004167"/>
    </source>
</evidence>
<feature type="transmembrane region" description="Helical" evidence="14">
    <location>
        <begin position="309"/>
        <end position="331"/>
    </location>
</feature>
<comment type="subcellular location">
    <subcellularLocation>
        <location evidence="1">Membrane</location>
        <topology evidence="1">Single-pass membrane protein</topology>
    </subcellularLocation>
</comment>
<evidence type="ECO:0000256" key="7">
    <source>
        <dbReference type="ARBA" id="ARBA00022737"/>
    </source>
</evidence>
<evidence type="ECO:0000256" key="12">
    <source>
        <dbReference type="ARBA" id="ARBA00023136"/>
    </source>
</evidence>
<dbReference type="Pfam" id="PF01657">
    <property type="entry name" value="Stress-antifung"/>
    <property type="match status" value="2"/>
</dbReference>
<keyword evidence="4" id="KW-0808">Transferase</keyword>
<dbReference type="GO" id="GO:0006950">
    <property type="term" value="P:response to stress"/>
    <property type="evidence" value="ECO:0007669"/>
    <property type="project" value="UniProtKB-ARBA"/>
</dbReference>
<dbReference type="CDD" id="cd14066">
    <property type="entry name" value="STKc_IRAK"/>
    <property type="match status" value="1"/>
</dbReference>
<keyword evidence="17" id="KW-0675">Receptor</keyword>
<evidence type="ECO:0000256" key="9">
    <source>
        <dbReference type="ARBA" id="ARBA00022777"/>
    </source>
</evidence>
<dbReference type="Gene3D" id="1.10.510.10">
    <property type="entry name" value="Transferase(Phosphotransferase) domain 1"/>
    <property type="match status" value="1"/>
</dbReference>
<feature type="domain" description="Gnk2-homologous" evidence="16">
    <location>
        <begin position="57"/>
        <end position="158"/>
    </location>
</feature>
<sequence>MFFSYEILSLSLVNVASPVFLSSSDKTMEALVVVSLAILLQTSLTTTAEAQFDPSASIYAICPADSTNYTSGSVFQSDLSSLLQSLARQTPSNGGFFNASADNNTVYGLAQCRGDLPPTNCSDCLERSVTEIIARCPWRKQAVLRFDGCLMRYSDERFFSTLSTYPSSGLENVNNASDQKLLNRQLGSLLSGLATNSSSDSSRFAVGEINYTADAGKLYGLVQCTRDLSEGDCLSCLRQSIKDVVSCCSGKIGARMFSASCYLRYESAPFYSVLSPPPPPPPPLVGASPLPGAETHHINRNKSNSSRTVIFIVVATLVAVLAFTSTIYFCYWRKKPNNKAPLSGGDEQQIQSTDSLLFDFAILRIATENFSETNKLGEGGFGPVYKGELSDGRQIAVKRLSRNSGQGIVELRNEVVLVVKLQHRNLVRLLGWCLEEEEKLLVYEYMPNTSLDKFLFDPIKCAQLDWRKRYKIIEGIARGLLYLHEDSRLKIIHRDLKASNILLDRDMNAKISDFGLAKIFNVEQTQGNTMRIAGTYGYMAPEYAIRGQFSIKSDIFSFGVLVLEILTGRKNSAFHESEQAIDLLTYVWRHWTAGTTQQLIDRALPEQFPSIEFQRCIHLGLLCVQDNPAKRPTMSSVLLMLSSNSMSVPAPSPPAYLLSDESSESIALLRDLENATGLSNQHVSTTHSKNIVSITELEPR</sequence>
<dbReference type="PANTHER" id="PTHR27002:SF1040">
    <property type="entry name" value="OS07G0538400 PROTEIN"/>
    <property type="match status" value="1"/>
</dbReference>
<reference evidence="17" key="2">
    <citation type="submission" date="2023-06" db="EMBL/GenBank/DDBJ databases">
        <authorList>
            <person name="Ma L."/>
            <person name="Liu K.-W."/>
            <person name="Li Z."/>
            <person name="Hsiao Y.-Y."/>
            <person name="Qi Y."/>
            <person name="Fu T."/>
            <person name="Tang G."/>
            <person name="Zhang D."/>
            <person name="Sun W.-H."/>
            <person name="Liu D.-K."/>
            <person name="Li Y."/>
            <person name="Chen G.-Z."/>
            <person name="Liu X.-D."/>
            <person name="Liao X.-Y."/>
            <person name="Jiang Y.-T."/>
            <person name="Yu X."/>
            <person name="Hao Y."/>
            <person name="Huang J."/>
            <person name="Zhao X.-W."/>
            <person name="Ke S."/>
            <person name="Chen Y.-Y."/>
            <person name="Wu W.-L."/>
            <person name="Hsu J.-L."/>
            <person name="Lin Y.-F."/>
            <person name="Huang M.-D."/>
            <person name="Li C.-Y."/>
            <person name="Huang L."/>
            <person name="Wang Z.-W."/>
            <person name="Zhao X."/>
            <person name="Zhong W.-Y."/>
            <person name="Peng D.-H."/>
            <person name="Ahmad S."/>
            <person name="Lan S."/>
            <person name="Zhang J.-S."/>
            <person name="Tsai W.-C."/>
            <person name="Van De Peer Y."/>
            <person name="Liu Z.-J."/>
        </authorList>
    </citation>
    <scope>NUCLEOTIDE SEQUENCE</scope>
    <source>
        <strain evidence="17">CP</strain>
        <tissue evidence="17">Leaves</tissue>
    </source>
</reference>
<keyword evidence="6" id="KW-0732">Signal</keyword>
<dbReference type="InterPro" id="IPR000719">
    <property type="entry name" value="Prot_kinase_dom"/>
</dbReference>
<evidence type="ECO:0000313" key="18">
    <source>
        <dbReference type="Proteomes" id="UP001180020"/>
    </source>
</evidence>
<keyword evidence="9 17" id="KW-0418">Kinase</keyword>
<dbReference type="InterPro" id="IPR011009">
    <property type="entry name" value="Kinase-like_dom_sf"/>
</dbReference>
<evidence type="ECO:0000256" key="8">
    <source>
        <dbReference type="ARBA" id="ARBA00022741"/>
    </source>
</evidence>
<dbReference type="FunFam" id="3.30.430.20:FF:000002">
    <property type="entry name" value="Cysteine-rich receptor-like protein kinase 10"/>
    <property type="match status" value="1"/>
</dbReference>
<dbReference type="Gene3D" id="3.30.200.20">
    <property type="entry name" value="Phosphorylase Kinase, domain 1"/>
    <property type="match status" value="1"/>
</dbReference>
<dbReference type="AlphaFoldDB" id="A0AAV9DI92"/>
<dbReference type="SUPFAM" id="SSF56112">
    <property type="entry name" value="Protein kinase-like (PK-like)"/>
    <property type="match status" value="1"/>
</dbReference>
<keyword evidence="13" id="KW-0325">Glycoprotein</keyword>
<dbReference type="InterPro" id="IPR002902">
    <property type="entry name" value="GNK2"/>
</dbReference>
<dbReference type="Gene3D" id="3.30.430.20">
    <property type="entry name" value="Gnk2 domain, C-X8-C-X2-C motif"/>
    <property type="match status" value="2"/>
</dbReference>
<dbReference type="FunFam" id="1.10.510.10:FF:000129">
    <property type="entry name" value="cysteine-rich receptor-like protein kinase 10"/>
    <property type="match status" value="1"/>
</dbReference>
<dbReference type="GO" id="GO:0005524">
    <property type="term" value="F:ATP binding"/>
    <property type="evidence" value="ECO:0007669"/>
    <property type="project" value="UniProtKB-KW"/>
</dbReference>
<keyword evidence="8" id="KW-0547">Nucleotide-binding</keyword>
<keyword evidence="18" id="KW-1185">Reference proteome</keyword>
<dbReference type="Pfam" id="PF07714">
    <property type="entry name" value="PK_Tyr_Ser-Thr"/>
    <property type="match status" value="1"/>
</dbReference>
<dbReference type="EMBL" id="JAUJYO010000013">
    <property type="protein sequence ID" value="KAK1300987.1"/>
    <property type="molecule type" value="Genomic_DNA"/>
</dbReference>
<dbReference type="FunFam" id="3.30.200.20:FF:000142">
    <property type="entry name" value="Cysteine-rich receptor-like protein kinase 10"/>
    <property type="match status" value="1"/>
</dbReference>
<gene>
    <name evidence="17" type="primary">CRK8</name>
    <name evidence="17" type="ORF">QJS10_CPB13g01501</name>
</gene>
<dbReference type="PROSITE" id="PS51473">
    <property type="entry name" value="GNK2"/>
    <property type="match status" value="2"/>
</dbReference>
<keyword evidence="7" id="KW-0677">Repeat</keyword>
<evidence type="ECO:0000256" key="2">
    <source>
        <dbReference type="ARBA" id="ARBA00022527"/>
    </source>
</evidence>
<dbReference type="PROSITE" id="PS50011">
    <property type="entry name" value="PROTEIN_KINASE_DOM"/>
    <property type="match status" value="1"/>
</dbReference>
<reference evidence="17" key="1">
    <citation type="journal article" date="2023" name="Nat. Commun.">
        <title>Diploid and tetraploid genomes of Acorus and the evolution of monocots.</title>
        <authorList>
            <person name="Ma L."/>
            <person name="Liu K.W."/>
            <person name="Li Z."/>
            <person name="Hsiao Y.Y."/>
            <person name="Qi Y."/>
            <person name="Fu T."/>
            <person name="Tang G.D."/>
            <person name="Zhang D."/>
            <person name="Sun W.H."/>
            <person name="Liu D.K."/>
            <person name="Li Y."/>
            <person name="Chen G.Z."/>
            <person name="Liu X.D."/>
            <person name="Liao X.Y."/>
            <person name="Jiang Y.T."/>
            <person name="Yu X."/>
            <person name="Hao Y."/>
            <person name="Huang J."/>
            <person name="Zhao X.W."/>
            <person name="Ke S."/>
            <person name="Chen Y.Y."/>
            <person name="Wu W.L."/>
            <person name="Hsu J.L."/>
            <person name="Lin Y.F."/>
            <person name="Huang M.D."/>
            <person name="Li C.Y."/>
            <person name="Huang L."/>
            <person name="Wang Z.W."/>
            <person name="Zhao X."/>
            <person name="Zhong W.Y."/>
            <person name="Peng D.H."/>
            <person name="Ahmad S."/>
            <person name="Lan S."/>
            <person name="Zhang J.S."/>
            <person name="Tsai W.C."/>
            <person name="Van de Peer Y."/>
            <person name="Liu Z.J."/>
        </authorList>
    </citation>
    <scope>NUCLEOTIDE SEQUENCE</scope>
    <source>
        <strain evidence="17">CP</strain>
    </source>
</reference>
<protein>
    <submittedName>
        <fullName evidence="17">Cysteine-rich receptor-like protein kinase 8</fullName>
    </submittedName>
</protein>
<proteinExistence type="predicted"/>
<accession>A0AAV9DI92</accession>
<dbReference type="Proteomes" id="UP001180020">
    <property type="component" value="Unassembled WGS sequence"/>
</dbReference>
<dbReference type="GO" id="GO:0005886">
    <property type="term" value="C:plasma membrane"/>
    <property type="evidence" value="ECO:0007669"/>
    <property type="project" value="TreeGrafter"/>
</dbReference>
<evidence type="ECO:0000256" key="6">
    <source>
        <dbReference type="ARBA" id="ARBA00022729"/>
    </source>
</evidence>
<feature type="domain" description="Gnk2-homologous" evidence="16">
    <location>
        <begin position="164"/>
        <end position="270"/>
    </location>
</feature>
<keyword evidence="11 14" id="KW-1133">Transmembrane helix</keyword>
<feature type="domain" description="Protein kinase" evidence="15">
    <location>
        <begin position="370"/>
        <end position="646"/>
    </location>
</feature>
<comment type="caution">
    <text evidence="17">The sequence shown here is derived from an EMBL/GenBank/DDBJ whole genome shotgun (WGS) entry which is preliminary data.</text>
</comment>
<evidence type="ECO:0000256" key="14">
    <source>
        <dbReference type="SAM" id="Phobius"/>
    </source>
</evidence>
<keyword evidence="12 14" id="KW-0472">Membrane</keyword>
<dbReference type="SMART" id="SM00220">
    <property type="entry name" value="S_TKc"/>
    <property type="match status" value="1"/>
</dbReference>
<dbReference type="InterPro" id="IPR008271">
    <property type="entry name" value="Ser/Thr_kinase_AS"/>
</dbReference>
<dbReference type="InterPro" id="IPR038408">
    <property type="entry name" value="GNK2_sf"/>
</dbReference>
<keyword evidence="10" id="KW-0067">ATP-binding</keyword>
<keyword evidence="3" id="KW-0597">Phosphoprotein</keyword>
<evidence type="ECO:0000256" key="5">
    <source>
        <dbReference type="ARBA" id="ARBA00022692"/>
    </source>
</evidence>
<organism evidence="17 18">
    <name type="scientific">Acorus calamus</name>
    <name type="common">Sweet flag</name>
    <dbReference type="NCBI Taxonomy" id="4465"/>
    <lineage>
        <taxon>Eukaryota</taxon>
        <taxon>Viridiplantae</taxon>
        <taxon>Streptophyta</taxon>
        <taxon>Embryophyta</taxon>
        <taxon>Tracheophyta</taxon>
        <taxon>Spermatophyta</taxon>
        <taxon>Magnoliopsida</taxon>
        <taxon>Liliopsida</taxon>
        <taxon>Acoraceae</taxon>
        <taxon>Acorus</taxon>
    </lineage>
</organism>
<evidence type="ECO:0000259" key="15">
    <source>
        <dbReference type="PROSITE" id="PS50011"/>
    </source>
</evidence>
<evidence type="ECO:0000256" key="10">
    <source>
        <dbReference type="ARBA" id="ARBA00022840"/>
    </source>
</evidence>